<evidence type="ECO:0000256" key="2">
    <source>
        <dbReference type="SAM" id="Phobius"/>
    </source>
</evidence>
<dbReference type="Proteomes" id="UP000295252">
    <property type="component" value="Chromosome II"/>
</dbReference>
<dbReference type="Pfam" id="PF13639">
    <property type="entry name" value="zf-RING_2"/>
    <property type="match status" value="1"/>
</dbReference>
<name>A0A068TY80_COFCA</name>
<dbReference type="InParanoid" id="A0A068TY80"/>
<protein>
    <recommendedName>
        <fullName evidence="3">RING-type domain-containing protein</fullName>
    </recommendedName>
</protein>
<sequence length="167" mass="19618">MKALEKLCSHFYKVAAIIFSIILPQSIRLTILIIRASWSWYRRTSSKYKYMAAINKKSSKFVYTKELRRLRSEPLICSICLSDFVAGEEGRELLQCKHRFHRNCIEKWLQGWQATCPLCRHLVIPNEIVAEYQISQIVEENNSSEEELALVFLSPLHLHGRHHHGFF</sequence>
<keyword evidence="2" id="KW-0472">Membrane</keyword>
<feature type="domain" description="RING-type" evidence="3">
    <location>
        <begin position="77"/>
        <end position="120"/>
    </location>
</feature>
<reference evidence="5" key="1">
    <citation type="journal article" date="2014" name="Science">
        <title>The coffee genome provides insight into the convergent evolution of caffeine biosynthesis.</title>
        <authorList>
            <person name="Denoeud F."/>
            <person name="Carretero-Paulet L."/>
            <person name="Dereeper A."/>
            <person name="Droc G."/>
            <person name="Guyot R."/>
            <person name="Pietrella M."/>
            <person name="Zheng C."/>
            <person name="Alberti A."/>
            <person name="Anthony F."/>
            <person name="Aprea G."/>
            <person name="Aury J.M."/>
            <person name="Bento P."/>
            <person name="Bernard M."/>
            <person name="Bocs S."/>
            <person name="Campa C."/>
            <person name="Cenci A."/>
            <person name="Combes M.C."/>
            <person name="Crouzillat D."/>
            <person name="Da Silva C."/>
            <person name="Daddiego L."/>
            <person name="De Bellis F."/>
            <person name="Dussert S."/>
            <person name="Garsmeur O."/>
            <person name="Gayraud T."/>
            <person name="Guignon V."/>
            <person name="Jahn K."/>
            <person name="Jamilloux V."/>
            <person name="Joet T."/>
            <person name="Labadie K."/>
            <person name="Lan T."/>
            <person name="Leclercq J."/>
            <person name="Lepelley M."/>
            <person name="Leroy T."/>
            <person name="Li L.T."/>
            <person name="Librado P."/>
            <person name="Lopez L."/>
            <person name="Munoz A."/>
            <person name="Noel B."/>
            <person name="Pallavicini A."/>
            <person name="Perrotta G."/>
            <person name="Poncet V."/>
            <person name="Pot D."/>
            <person name="Priyono X."/>
            <person name="Rigoreau M."/>
            <person name="Rouard M."/>
            <person name="Rozas J."/>
            <person name="Tranchant-Dubreuil C."/>
            <person name="VanBuren R."/>
            <person name="Zhang Q."/>
            <person name="Andrade A.C."/>
            <person name="Argout X."/>
            <person name="Bertrand B."/>
            <person name="de Kochko A."/>
            <person name="Graziosi G."/>
            <person name="Henry R.J."/>
            <person name="Jayarama X."/>
            <person name="Ming R."/>
            <person name="Nagai C."/>
            <person name="Rounsley S."/>
            <person name="Sankoff D."/>
            <person name="Giuliano G."/>
            <person name="Albert V.A."/>
            <person name="Wincker P."/>
            <person name="Lashermes P."/>
        </authorList>
    </citation>
    <scope>NUCLEOTIDE SEQUENCE [LARGE SCALE GENOMIC DNA]</scope>
    <source>
        <strain evidence="5">cv. DH200-94</strain>
    </source>
</reference>
<dbReference type="InterPro" id="IPR013083">
    <property type="entry name" value="Znf_RING/FYVE/PHD"/>
</dbReference>
<keyword evidence="1" id="KW-0862">Zinc</keyword>
<dbReference type="Gramene" id="CDP01176">
    <property type="protein sequence ID" value="CDP01176"/>
    <property type="gene ID" value="GSCOC_T00034726001"/>
</dbReference>
<keyword evidence="2" id="KW-0812">Transmembrane</keyword>
<keyword evidence="1" id="KW-0863">Zinc-finger</keyword>
<dbReference type="PANTHER" id="PTHR47662:SF2">
    <property type="entry name" value="RING-H2 FINGER PROTEIN ATL57-LIKE"/>
    <property type="match status" value="1"/>
</dbReference>
<feature type="transmembrane region" description="Helical" evidence="2">
    <location>
        <begin position="12"/>
        <end position="34"/>
    </location>
</feature>
<dbReference type="SUPFAM" id="SSF57850">
    <property type="entry name" value="RING/U-box"/>
    <property type="match status" value="1"/>
</dbReference>
<dbReference type="InterPro" id="IPR001841">
    <property type="entry name" value="Znf_RING"/>
</dbReference>
<evidence type="ECO:0000256" key="1">
    <source>
        <dbReference type="PROSITE-ProRule" id="PRU00175"/>
    </source>
</evidence>
<proteinExistence type="predicted"/>
<evidence type="ECO:0000313" key="4">
    <source>
        <dbReference type="EMBL" id="CDP01176.1"/>
    </source>
</evidence>
<dbReference type="EMBL" id="HG739090">
    <property type="protein sequence ID" value="CDP01176.1"/>
    <property type="molecule type" value="Genomic_DNA"/>
</dbReference>
<dbReference type="OrthoDB" id="8062037at2759"/>
<organism evidence="4 5">
    <name type="scientific">Coffea canephora</name>
    <name type="common">Robusta coffee</name>
    <dbReference type="NCBI Taxonomy" id="49390"/>
    <lineage>
        <taxon>Eukaryota</taxon>
        <taxon>Viridiplantae</taxon>
        <taxon>Streptophyta</taxon>
        <taxon>Embryophyta</taxon>
        <taxon>Tracheophyta</taxon>
        <taxon>Spermatophyta</taxon>
        <taxon>Magnoliopsida</taxon>
        <taxon>eudicotyledons</taxon>
        <taxon>Gunneridae</taxon>
        <taxon>Pentapetalae</taxon>
        <taxon>asterids</taxon>
        <taxon>lamiids</taxon>
        <taxon>Gentianales</taxon>
        <taxon>Rubiaceae</taxon>
        <taxon>Ixoroideae</taxon>
        <taxon>Gardenieae complex</taxon>
        <taxon>Bertiereae - Coffeeae clade</taxon>
        <taxon>Coffeeae</taxon>
        <taxon>Coffea</taxon>
    </lineage>
</organism>
<evidence type="ECO:0000313" key="5">
    <source>
        <dbReference type="Proteomes" id="UP000295252"/>
    </source>
</evidence>
<gene>
    <name evidence="4" type="ORF">GSCOC_T00034726001</name>
</gene>
<evidence type="ECO:0000259" key="3">
    <source>
        <dbReference type="PROSITE" id="PS50089"/>
    </source>
</evidence>
<dbReference type="GO" id="GO:0008270">
    <property type="term" value="F:zinc ion binding"/>
    <property type="evidence" value="ECO:0007669"/>
    <property type="project" value="UniProtKB-KW"/>
</dbReference>
<dbReference type="AlphaFoldDB" id="A0A068TY80"/>
<keyword evidence="5" id="KW-1185">Reference proteome</keyword>
<dbReference type="PANTHER" id="PTHR47662">
    <property type="entry name" value="RING-TYPE DOMAIN-CONTAINING PROTEIN"/>
    <property type="match status" value="1"/>
</dbReference>
<keyword evidence="1" id="KW-0479">Metal-binding</keyword>
<dbReference type="OMA" id="LNCSSCW"/>
<keyword evidence="2" id="KW-1133">Transmembrane helix</keyword>
<dbReference type="Gene3D" id="3.30.40.10">
    <property type="entry name" value="Zinc/RING finger domain, C3HC4 (zinc finger)"/>
    <property type="match status" value="1"/>
</dbReference>
<accession>A0A068TY80</accession>
<dbReference type="SMART" id="SM00184">
    <property type="entry name" value="RING"/>
    <property type="match status" value="1"/>
</dbReference>
<dbReference type="PhylomeDB" id="A0A068TY80"/>
<dbReference type="PROSITE" id="PS50089">
    <property type="entry name" value="ZF_RING_2"/>
    <property type="match status" value="1"/>
</dbReference>